<feature type="domain" description="DRTGG" evidence="1">
    <location>
        <begin position="213"/>
        <end position="316"/>
    </location>
</feature>
<dbReference type="EMBL" id="RKRE01000002">
    <property type="protein sequence ID" value="RPF46552.1"/>
    <property type="molecule type" value="Genomic_DNA"/>
</dbReference>
<dbReference type="PANTHER" id="PTHR43356:SF2">
    <property type="entry name" value="PHOSPHATE ACETYLTRANSFERASE"/>
    <property type="match status" value="1"/>
</dbReference>
<evidence type="ECO:0000313" key="3">
    <source>
        <dbReference type="Proteomes" id="UP000282654"/>
    </source>
</evidence>
<protein>
    <recommendedName>
        <fullName evidence="1">DRTGG domain-containing protein</fullName>
    </recommendedName>
</protein>
<sequence length="351" mass="37682">MANLYFIGRMGSGKTAIALGLALELQEQGIRLGYFKPVGSPPGAVGVEDRDGLLMRETLKLNLEVRELVPLAFGAYYISTYKDAERCRQLVREAYAKASAGTDAVLIDGTAQPWAMAAFGLDAVSLAREFGAALLYVLRPANDRSLDDVAFIARCAREAQVPFAGVIFNNVPRVLLAKTEGIYREVLAARGIETLGIIPSRVELSAPTVAEFYEILGGDILTGEDKLDNIVEDVLVGAMTIESALGYFRRSANKAVVTGGDRADIALAALETDTSVLILTGGLYPDVKVVARAAEKGVPVILVHYDTYTTVERLAEVSRVVRPGDARAIALARESVTRYCDVAKLTGLIRG</sequence>
<evidence type="ECO:0000313" key="2">
    <source>
        <dbReference type="EMBL" id="RPF46552.1"/>
    </source>
</evidence>
<dbReference type="PANTHER" id="PTHR43356">
    <property type="entry name" value="PHOSPHATE ACETYLTRANSFERASE"/>
    <property type="match status" value="1"/>
</dbReference>
<dbReference type="InterPro" id="IPR050500">
    <property type="entry name" value="Phos_Acetyltrans/Butyryltrans"/>
</dbReference>
<dbReference type="RefSeq" id="WP_123928411.1">
    <property type="nucleotide sequence ID" value="NZ_RKRE01000002.1"/>
</dbReference>
<proteinExistence type="predicted"/>
<dbReference type="InterPro" id="IPR010766">
    <property type="entry name" value="DRTGG"/>
</dbReference>
<name>A0A3N5BEN0_9THEO</name>
<dbReference type="Pfam" id="PF07085">
    <property type="entry name" value="DRTGG"/>
    <property type="match status" value="1"/>
</dbReference>
<accession>A0A3N5BEN0</accession>
<dbReference type="InterPro" id="IPR028979">
    <property type="entry name" value="Ser_kin/Pase_Hpr-like_N_sf"/>
</dbReference>
<dbReference type="SUPFAM" id="SSF75138">
    <property type="entry name" value="HprK N-terminal domain-like"/>
    <property type="match status" value="1"/>
</dbReference>
<dbReference type="OrthoDB" id="9769095at2"/>
<reference evidence="2 3" key="1">
    <citation type="submission" date="2018-11" db="EMBL/GenBank/DDBJ databases">
        <title>Genomic Encyclopedia of Type Strains, Phase IV (KMG-IV): sequencing the most valuable type-strain genomes for metagenomic binning, comparative biology and taxonomic classification.</title>
        <authorList>
            <person name="Goeker M."/>
        </authorList>
    </citation>
    <scope>NUCLEOTIDE SEQUENCE [LARGE SCALE GENOMIC DNA]</scope>
    <source>
        <strain evidence="2 3">DSM 102936</strain>
    </source>
</reference>
<dbReference type="CDD" id="cd03109">
    <property type="entry name" value="DTBS"/>
    <property type="match status" value="1"/>
</dbReference>
<dbReference type="Pfam" id="PF13500">
    <property type="entry name" value="AAA_26"/>
    <property type="match status" value="1"/>
</dbReference>
<dbReference type="SUPFAM" id="SSF52540">
    <property type="entry name" value="P-loop containing nucleoside triphosphate hydrolases"/>
    <property type="match status" value="1"/>
</dbReference>
<dbReference type="Gene3D" id="3.40.1390.20">
    <property type="entry name" value="HprK N-terminal domain-like"/>
    <property type="match status" value="1"/>
</dbReference>
<dbReference type="Gene3D" id="3.40.50.300">
    <property type="entry name" value="P-loop containing nucleotide triphosphate hydrolases"/>
    <property type="match status" value="1"/>
</dbReference>
<comment type="caution">
    <text evidence="2">The sequence shown here is derived from an EMBL/GenBank/DDBJ whole genome shotgun (WGS) entry which is preliminary data.</text>
</comment>
<evidence type="ECO:0000259" key="1">
    <source>
        <dbReference type="Pfam" id="PF07085"/>
    </source>
</evidence>
<organism evidence="2 3">
    <name type="scientific">Thermodesulfitimonas autotrophica</name>
    <dbReference type="NCBI Taxonomy" id="1894989"/>
    <lineage>
        <taxon>Bacteria</taxon>
        <taxon>Bacillati</taxon>
        <taxon>Bacillota</taxon>
        <taxon>Clostridia</taxon>
        <taxon>Thermoanaerobacterales</taxon>
        <taxon>Thermoanaerobacteraceae</taxon>
        <taxon>Thermodesulfitimonas</taxon>
    </lineage>
</organism>
<gene>
    <name evidence="2" type="ORF">EDD75_0789</name>
</gene>
<dbReference type="AlphaFoldDB" id="A0A3N5BEN0"/>
<keyword evidence="3" id="KW-1185">Reference proteome</keyword>
<dbReference type="InterPro" id="IPR027417">
    <property type="entry name" value="P-loop_NTPase"/>
</dbReference>
<dbReference type="Proteomes" id="UP000282654">
    <property type="component" value="Unassembled WGS sequence"/>
</dbReference>